<dbReference type="InterPro" id="IPR036361">
    <property type="entry name" value="SAP_dom_sf"/>
</dbReference>
<protein>
    <submittedName>
        <fullName evidence="2">Uncharacterized protein</fullName>
    </submittedName>
</protein>
<proteinExistence type="predicted"/>
<evidence type="ECO:0000313" key="3">
    <source>
        <dbReference type="Proteomes" id="UP001287356"/>
    </source>
</evidence>
<comment type="caution">
    <text evidence="2">The sequence shown here is derived from an EMBL/GenBank/DDBJ whole genome shotgun (WGS) entry which is preliminary data.</text>
</comment>
<evidence type="ECO:0000256" key="1">
    <source>
        <dbReference type="SAM" id="MobiDB-lite"/>
    </source>
</evidence>
<reference evidence="2" key="1">
    <citation type="journal article" date="2023" name="Mol. Phylogenet. Evol.">
        <title>Genome-scale phylogeny and comparative genomics of the fungal order Sordariales.</title>
        <authorList>
            <person name="Hensen N."/>
            <person name="Bonometti L."/>
            <person name="Westerberg I."/>
            <person name="Brannstrom I.O."/>
            <person name="Guillou S."/>
            <person name="Cros-Aarteil S."/>
            <person name="Calhoun S."/>
            <person name="Haridas S."/>
            <person name="Kuo A."/>
            <person name="Mondo S."/>
            <person name="Pangilinan J."/>
            <person name="Riley R."/>
            <person name="LaButti K."/>
            <person name="Andreopoulos B."/>
            <person name="Lipzen A."/>
            <person name="Chen C."/>
            <person name="Yan M."/>
            <person name="Daum C."/>
            <person name="Ng V."/>
            <person name="Clum A."/>
            <person name="Steindorff A."/>
            <person name="Ohm R.A."/>
            <person name="Martin F."/>
            <person name="Silar P."/>
            <person name="Natvig D.O."/>
            <person name="Lalanne C."/>
            <person name="Gautier V."/>
            <person name="Ament-Velasquez S.L."/>
            <person name="Kruys A."/>
            <person name="Hutchinson M.I."/>
            <person name="Powell A.J."/>
            <person name="Barry K."/>
            <person name="Miller A.N."/>
            <person name="Grigoriev I.V."/>
            <person name="Debuchy R."/>
            <person name="Gladieux P."/>
            <person name="Hiltunen Thoren M."/>
            <person name="Johannesson H."/>
        </authorList>
    </citation>
    <scope>NUCLEOTIDE SEQUENCE</scope>
    <source>
        <strain evidence="2">CBS 958.72</strain>
    </source>
</reference>
<dbReference type="EMBL" id="JAULSN010000014">
    <property type="protein sequence ID" value="KAK3360814.1"/>
    <property type="molecule type" value="Genomic_DNA"/>
</dbReference>
<evidence type="ECO:0000313" key="2">
    <source>
        <dbReference type="EMBL" id="KAK3360814.1"/>
    </source>
</evidence>
<feature type="region of interest" description="Disordered" evidence="1">
    <location>
        <begin position="140"/>
        <end position="195"/>
    </location>
</feature>
<gene>
    <name evidence="2" type="ORF">B0T24DRAFT_599884</name>
</gene>
<organism evidence="2 3">
    <name type="scientific">Lasiosphaeria ovina</name>
    <dbReference type="NCBI Taxonomy" id="92902"/>
    <lineage>
        <taxon>Eukaryota</taxon>
        <taxon>Fungi</taxon>
        <taxon>Dikarya</taxon>
        <taxon>Ascomycota</taxon>
        <taxon>Pezizomycotina</taxon>
        <taxon>Sordariomycetes</taxon>
        <taxon>Sordariomycetidae</taxon>
        <taxon>Sordariales</taxon>
        <taxon>Lasiosphaeriaceae</taxon>
        <taxon>Lasiosphaeria</taxon>
    </lineage>
</organism>
<dbReference type="Gene3D" id="1.10.720.30">
    <property type="entry name" value="SAP domain"/>
    <property type="match status" value="1"/>
</dbReference>
<name>A0AAE0JRZ4_9PEZI</name>
<sequence length="249" mass="28002">MADYNSMKVPELKKLLNERGLTSYKLAIKPTLLFASRTMMRSNPNLRKLPPTRRMLPLKMRWTMTTMTIPASARTRKIMYSDYQEGRRCARCGCPCRFPDRCSHLYLASDCQEHRTPATSTSTSATKTTAKAVDSVVNAPAPAPESKKTAEAATAAPVTAASEAAAPPRKTKPRNKARHHFHSTAPAAHQCQDRGREARFGITTDAEAETETDEAKKAARARANLCKLHYENPWMRQRKEKRRREETSI</sequence>
<dbReference type="AlphaFoldDB" id="A0AAE0JRZ4"/>
<dbReference type="Proteomes" id="UP001287356">
    <property type="component" value="Unassembled WGS sequence"/>
</dbReference>
<accession>A0AAE0JRZ4</accession>
<keyword evidence="3" id="KW-1185">Reference proteome</keyword>
<reference evidence="2" key="2">
    <citation type="submission" date="2023-06" db="EMBL/GenBank/DDBJ databases">
        <authorList>
            <consortium name="Lawrence Berkeley National Laboratory"/>
            <person name="Haridas S."/>
            <person name="Hensen N."/>
            <person name="Bonometti L."/>
            <person name="Westerberg I."/>
            <person name="Brannstrom I.O."/>
            <person name="Guillou S."/>
            <person name="Cros-Aarteil S."/>
            <person name="Calhoun S."/>
            <person name="Kuo A."/>
            <person name="Mondo S."/>
            <person name="Pangilinan J."/>
            <person name="Riley R."/>
            <person name="Labutti K."/>
            <person name="Andreopoulos B."/>
            <person name="Lipzen A."/>
            <person name="Chen C."/>
            <person name="Yanf M."/>
            <person name="Daum C."/>
            <person name="Ng V."/>
            <person name="Clum A."/>
            <person name="Steindorff A."/>
            <person name="Ohm R."/>
            <person name="Martin F."/>
            <person name="Silar P."/>
            <person name="Natvig D."/>
            <person name="Lalanne C."/>
            <person name="Gautier V."/>
            <person name="Ament-Velasquez S.L."/>
            <person name="Kruys A."/>
            <person name="Hutchinson M.I."/>
            <person name="Powell A.J."/>
            <person name="Barry K."/>
            <person name="Miller A.N."/>
            <person name="Grigoriev I.V."/>
            <person name="Debuchy R."/>
            <person name="Gladieux P."/>
            <person name="Thoren M.H."/>
            <person name="Johannesson H."/>
        </authorList>
    </citation>
    <scope>NUCLEOTIDE SEQUENCE</scope>
    <source>
        <strain evidence="2">CBS 958.72</strain>
    </source>
</reference>
<feature type="compositionally biased region" description="Low complexity" evidence="1">
    <location>
        <begin position="151"/>
        <end position="168"/>
    </location>
</feature>
<feature type="compositionally biased region" description="Basic residues" evidence="1">
    <location>
        <begin position="169"/>
        <end position="182"/>
    </location>
</feature>